<comment type="caution">
    <text evidence="1">The sequence shown here is derived from an EMBL/GenBank/DDBJ whole genome shotgun (WGS) entry which is preliminary data.</text>
</comment>
<feature type="non-terminal residue" evidence="1">
    <location>
        <position position="178"/>
    </location>
</feature>
<keyword evidence="1" id="KW-0808">Transferase</keyword>
<feature type="non-terminal residue" evidence="1">
    <location>
        <position position="1"/>
    </location>
</feature>
<dbReference type="EMBL" id="LUTY01002330">
    <property type="protein sequence ID" value="OAD20493.1"/>
    <property type="molecule type" value="Genomic_DNA"/>
</dbReference>
<evidence type="ECO:0000313" key="2">
    <source>
        <dbReference type="Proteomes" id="UP000076962"/>
    </source>
</evidence>
<accession>A0A176RXI3</accession>
<sequence length="178" mass="21110">RIVKDWDWPDLRRQTPNHSGIWEGIEFTLEPVEECDYVIVLNGVNEVTTVKCPPEHIWSIIQEPPTEFRKPWHVNPPYSFRTFTTDEKRSGAEYVQSQPALGWHINQDYDFLSTFERPEKTRRLSWITSTLRNLGGHRARMRFLDNLRGKLDFDLIATYEYYLREPGVSREKIKAEQA</sequence>
<organism evidence="1 2">
    <name type="scientific">Candidatus Thiomargarita nelsonii</name>
    <dbReference type="NCBI Taxonomy" id="1003181"/>
    <lineage>
        <taxon>Bacteria</taxon>
        <taxon>Pseudomonadati</taxon>
        <taxon>Pseudomonadota</taxon>
        <taxon>Gammaproteobacteria</taxon>
        <taxon>Thiotrichales</taxon>
        <taxon>Thiotrichaceae</taxon>
        <taxon>Thiomargarita</taxon>
    </lineage>
</organism>
<protein>
    <submittedName>
        <fullName evidence="1">Transferase</fullName>
    </submittedName>
</protein>
<name>A0A176RXI3_9GAMM</name>
<dbReference type="AlphaFoldDB" id="A0A176RXI3"/>
<dbReference type="GO" id="GO:0016740">
    <property type="term" value="F:transferase activity"/>
    <property type="evidence" value="ECO:0007669"/>
    <property type="project" value="UniProtKB-KW"/>
</dbReference>
<gene>
    <name evidence="1" type="ORF">THIOM_003801</name>
</gene>
<dbReference type="Proteomes" id="UP000076962">
    <property type="component" value="Unassembled WGS sequence"/>
</dbReference>
<proteinExistence type="predicted"/>
<keyword evidence="2" id="KW-1185">Reference proteome</keyword>
<reference evidence="1 2" key="1">
    <citation type="submission" date="2016-05" db="EMBL/GenBank/DDBJ databases">
        <title>Single-cell genome of chain-forming Candidatus Thiomargarita nelsonii and comparison to other large sulfur-oxidizing bacteria.</title>
        <authorList>
            <person name="Winkel M."/>
            <person name="Salman V."/>
            <person name="Woyke T."/>
            <person name="Schulz-Vogt H."/>
            <person name="Richter M."/>
            <person name="Flood B."/>
            <person name="Bailey J."/>
            <person name="Amann R."/>
            <person name="Mussmann M."/>
        </authorList>
    </citation>
    <scope>NUCLEOTIDE SEQUENCE [LARGE SCALE GENOMIC DNA]</scope>
    <source>
        <strain evidence="1 2">THI036</strain>
    </source>
</reference>
<evidence type="ECO:0000313" key="1">
    <source>
        <dbReference type="EMBL" id="OAD20493.1"/>
    </source>
</evidence>
<dbReference type="SUPFAM" id="SSF53756">
    <property type="entry name" value="UDP-Glycosyltransferase/glycogen phosphorylase"/>
    <property type="match status" value="1"/>
</dbReference>